<comment type="caution">
    <text evidence="5">The sequence shown here is derived from an EMBL/GenBank/DDBJ whole genome shotgun (WGS) entry which is preliminary data.</text>
</comment>
<organism evidence="5 6">
    <name type="scientific">Candidatus Fusicatenibacter merdavium</name>
    <dbReference type="NCBI Taxonomy" id="2838600"/>
    <lineage>
        <taxon>Bacteria</taxon>
        <taxon>Bacillati</taxon>
        <taxon>Bacillota</taxon>
        <taxon>Clostridia</taxon>
        <taxon>Lachnospirales</taxon>
        <taxon>Lachnospiraceae</taxon>
        <taxon>Fusicatenibacter</taxon>
    </lineage>
</organism>
<dbReference type="Proteomes" id="UP000886890">
    <property type="component" value="Unassembled WGS sequence"/>
</dbReference>
<dbReference type="InterPro" id="IPR036388">
    <property type="entry name" value="WH-like_DNA-bd_sf"/>
</dbReference>
<dbReference type="AlphaFoldDB" id="A0A9D1XBC9"/>
<dbReference type="Pfam" id="PF25873">
    <property type="entry name" value="WHD_MalT"/>
    <property type="match status" value="1"/>
</dbReference>
<sequence>MAVQRKEKSLTEEKFYIDKTEELEQALKEYLCVYVEGAASSGKSTSIRMACRKHENLPALFVSAGREKPEKYSERIRRFREEEGDGKRWIVVENLPGVLTERESGFFLSLLEQLNPEERLILESREEIPEALLDPLWKGRIQLVVQPSLTREEVIRLAAERDSFLNPSEVYEATGGWAGCVDLLLRLTAHPRVRMGTNNISISQVLQRNEVKCYLETEILQTLRPSEQELLREMELCPWMHPDLCREVFEIPDVGTVFETLQRKGILIRCHKNRLWKRAALFEKIFSGVEEKEQNDSGVILKNSETTSGSGCFGKTEKLRAAGKWFDENGFVGQALYCLEKIGDREGYQECLRAHYTEIPFSGIALSGELLPEDSSPQSCYLRGMEAVNHHDWTALEKEIRTIGKPDTKQAAEICLNLTFADPLIPLESWMKQLKQTAKVYGPLQLYHILGGSYTFLCGLRDLSELFVGGRKAERKNAEFWRSCLDSDTWKAYQFARMEFYLETKQRDKLPEEDWRLLLSVDPEDAWTFLFARYWLLIKIRRSPDVEERFHEEREDTEHSVRELLAQEENIVCQRLLEAADALRTNGGGEKILFSWLREKRAEWSDEIREDTVGTWFLRSAACYEIQQYDRVDKILKKMVPFARSGRRSRILAECLFQQAAINWYRGNRKKSLQDVVESFLVTGESHYVKFYTCCGRNGYEVLEEYMEWFSSNSPDTWSRKKKYKYGNVLNMPLEDYMNTVLREAKKTRGQAAKRSSEENEEALTVTEMIVLKELNTGMTNEEICADLNLKLTTVKGHIYSIYKKLGVKSRVQALLMGKERGLLREE</sequence>
<name>A0A9D1XBC9_9FIRM</name>
<proteinExistence type="predicted"/>
<dbReference type="SUPFAM" id="SSF46894">
    <property type="entry name" value="C-terminal effector domain of the bipartite response regulators"/>
    <property type="match status" value="1"/>
</dbReference>
<dbReference type="InterPro" id="IPR016032">
    <property type="entry name" value="Sig_transdc_resp-reg_C-effctor"/>
</dbReference>
<dbReference type="PRINTS" id="PR00038">
    <property type="entry name" value="HTHLUXR"/>
</dbReference>
<dbReference type="GO" id="GO:0003677">
    <property type="term" value="F:DNA binding"/>
    <property type="evidence" value="ECO:0007669"/>
    <property type="project" value="UniProtKB-KW"/>
</dbReference>
<evidence type="ECO:0000256" key="3">
    <source>
        <dbReference type="ARBA" id="ARBA00023163"/>
    </source>
</evidence>
<dbReference type="CDD" id="cd06170">
    <property type="entry name" value="LuxR_C_like"/>
    <property type="match status" value="1"/>
</dbReference>
<accession>A0A9D1XBC9</accession>
<reference evidence="5" key="1">
    <citation type="journal article" date="2021" name="PeerJ">
        <title>Extensive microbial diversity within the chicken gut microbiome revealed by metagenomics and culture.</title>
        <authorList>
            <person name="Gilroy R."/>
            <person name="Ravi A."/>
            <person name="Getino M."/>
            <person name="Pursley I."/>
            <person name="Horton D.L."/>
            <person name="Alikhan N.F."/>
            <person name="Baker D."/>
            <person name="Gharbi K."/>
            <person name="Hall N."/>
            <person name="Watson M."/>
            <person name="Adriaenssens E.M."/>
            <person name="Foster-Nyarko E."/>
            <person name="Jarju S."/>
            <person name="Secka A."/>
            <person name="Antonio M."/>
            <person name="Oren A."/>
            <person name="Chaudhuri R.R."/>
            <person name="La Ragione R."/>
            <person name="Hildebrand F."/>
            <person name="Pallen M.J."/>
        </authorList>
    </citation>
    <scope>NUCLEOTIDE SEQUENCE</scope>
    <source>
        <strain evidence="5">CHK183-1962</strain>
    </source>
</reference>
<evidence type="ECO:0000256" key="1">
    <source>
        <dbReference type="ARBA" id="ARBA00023015"/>
    </source>
</evidence>
<reference evidence="5" key="2">
    <citation type="submission" date="2021-04" db="EMBL/GenBank/DDBJ databases">
        <authorList>
            <person name="Gilroy R."/>
        </authorList>
    </citation>
    <scope>NUCLEOTIDE SEQUENCE</scope>
    <source>
        <strain evidence="5">CHK183-1962</strain>
    </source>
</reference>
<dbReference type="InterPro" id="IPR059106">
    <property type="entry name" value="WHD_MalT"/>
</dbReference>
<dbReference type="GO" id="GO:0006355">
    <property type="term" value="P:regulation of DNA-templated transcription"/>
    <property type="evidence" value="ECO:0007669"/>
    <property type="project" value="InterPro"/>
</dbReference>
<evidence type="ECO:0000313" key="5">
    <source>
        <dbReference type="EMBL" id="HIX76374.1"/>
    </source>
</evidence>
<dbReference type="Pfam" id="PF00196">
    <property type="entry name" value="GerE"/>
    <property type="match status" value="1"/>
</dbReference>
<keyword evidence="1" id="KW-0805">Transcription regulation</keyword>
<dbReference type="PANTHER" id="PTHR44688">
    <property type="entry name" value="DNA-BINDING TRANSCRIPTIONAL ACTIVATOR DEVR_DOSR"/>
    <property type="match status" value="1"/>
</dbReference>
<keyword evidence="3" id="KW-0804">Transcription</keyword>
<evidence type="ECO:0000313" key="6">
    <source>
        <dbReference type="Proteomes" id="UP000886890"/>
    </source>
</evidence>
<protein>
    <submittedName>
        <fullName evidence="5">LuxR C-terminal-related transcriptional regulator</fullName>
    </submittedName>
</protein>
<dbReference type="SMART" id="SM00421">
    <property type="entry name" value="HTH_LUXR"/>
    <property type="match status" value="1"/>
</dbReference>
<evidence type="ECO:0000259" key="4">
    <source>
        <dbReference type="PROSITE" id="PS50043"/>
    </source>
</evidence>
<evidence type="ECO:0000256" key="2">
    <source>
        <dbReference type="ARBA" id="ARBA00023125"/>
    </source>
</evidence>
<feature type="domain" description="HTH luxR-type" evidence="4">
    <location>
        <begin position="757"/>
        <end position="822"/>
    </location>
</feature>
<dbReference type="Gene3D" id="1.10.10.10">
    <property type="entry name" value="Winged helix-like DNA-binding domain superfamily/Winged helix DNA-binding domain"/>
    <property type="match status" value="1"/>
</dbReference>
<dbReference type="PANTHER" id="PTHR44688:SF16">
    <property type="entry name" value="DNA-BINDING TRANSCRIPTIONAL ACTIVATOR DEVR_DOSR"/>
    <property type="match status" value="1"/>
</dbReference>
<keyword evidence="2" id="KW-0238">DNA-binding</keyword>
<dbReference type="InterPro" id="IPR000792">
    <property type="entry name" value="Tscrpt_reg_LuxR_C"/>
</dbReference>
<gene>
    <name evidence="5" type="ORF">H9734_02070</name>
</gene>
<dbReference type="EMBL" id="DXEK01000033">
    <property type="protein sequence ID" value="HIX76374.1"/>
    <property type="molecule type" value="Genomic_DNA"/>
</dbReference>
<dbReference type="PROSITE" id="PS50043">
    <property type="entry name" value="HTH_LUXR_2"/>
    <property type="match status" value="1"/>
</dbReference>